<dbReference type="EMBL" id="VJZT01000006">
    <property type="protein sequence ID" value="TRX40149.1"/>
    <property type="molecule type" value="Genomic_DNA"/>
</dbReference>
<evidence type="ECO:0000256" key="3">
    <source>
        <dbReference type="ARBA" id="ARBA00022729"/>
    </source>
</evidence>
<dbReference type="CDD" id="cd11304">
    <property type="entry name" value="Cadherin_repeat"/>
    <property type="match status" value="1"/>
</dbReference>
<feature type="domain" description="LTD" evidence="6">
    <location>
        <begin position="826"/>
        <end position="968"/>
    </location>
</feature>
<evidence type="ECO:0000256" key="4">
    <source>
        <dbReference type="ARBA" id="ARBA00023136"/>
    </source>
</evidence>
<dbReference type="PROSITE" id="PS50268">
    <property type="entry name" value="CADHERIN_2"/>
    <property type="match status" value="1"/>
</dbReference>
<dbReference type="Pfam" id="PF18962">
    <property type="entry name" value="Por_Secre_tail"/>
    <property type="match status" value="1"/>
</dbReference>
<comment type="caution">
    <text evidence="7">The sequence shown here is derived from an EMBL/GenBank/DDBJ whole genome shotgun (WGS) entry which is preliminary data.</text>
</comment>
<protein>
    <submittedName>
        <fullName evidence="7">T9SS type A sorting domain-containing protein</fullName>
    </submittedName>
</protein>
<dbReference type="Pfam" id="PF00932">
    <property type="entry name" value="LTD"/>
    <property type="match status" value="2"/>
</dbReference>
<dbReference type="GO" id="GO:0005509">
    <property type="term" value="F:calcium ion binding"/>
    <property type="evidence" value="ECO:0007669"/>
    <property type="project" value="InterPro"/>
</dbReference>
<keyword evidence="2" id="KW-1003">Cell membrane</keyword>
<dbReference type="Pfam" id="PF19408">
    <property type="entry name" value="PKD_6"/>
    <property type="match status" value="1"/>
</dbReference>
<evidence type="ECO:0000313" key="8">
    <source>
        <dbReference type="Proteomes" id="UP000316371"/>
    </source>
</evidence>
<dbReference type="NCBIfam" id="TIGR04183">
    <property type="entry name" value="Por_Secre_tail"/>
    <property type="match status" value="1"/>
</dbReference>
<dbReference type="CDD" id="cd09971">
    <property type="entry name" value="SdiA-regulated"/>
    <property type="match status" value="1"/>
</dbReference>
<dbReference type="InterPro" id="IPR026444">
    <property type="entry name" value="Secre_tail"/>
</dbReference>
<evidence type="ECO:0000259" key="5">
    <source>
        <dbReference type="PROSITE" id="PS50268"/>
    </source>
</evidence>
<dbReference type="InterPro" id="IPR002126">
    <property type="entry name" value="Cadherin-like_dom"/>
</dbReference>
<feature type="domain" description="LTD" evidence="6">
    <location>
        <begin position="1001"/>
        <end position="1167"/>
    </location>
</feature>
<gene>
    <name evidence="7" type="ORF">FNW21_08050</name>
</gene>
<keyword evidence="8" id="KW-1185">Reference proteome</keyword>
<feature type="domain" description="Cadherin" evidence="5">
    <location>
        <begin position="732"/>
        <end position="836"/>
    </location>
</feature>
<dbReference type="SUPFAM" id="SSF50956">
    <property type="entry name" value="Thermostable phytase (3-phytase)"/>
    <property type="match status" value="1"/>
</dbReference>
<dbReference type="SUPFAM" id="SSF141072">
    <property type="entry name" value="CalX-like"/>
    <property type="match status" value="1"/>
</dbReference>
<dbReference type="GO" id="GO:0005886">
    <property type="term" value="C:plasma membrane"/>
    <property type="evidence" value="ECO:0007669"/>
    <property type="project" value="UniProtKB-SubCell"/>
</dbReference>
<organism evidence="7 8">
    <name type="scientific">Flavobacterium restrictum</name>
    <dbReference type="NCBI Taxonomy" id="2594428"/>
    <lineage>
        <taxon>Bacteria</taxon>
        <taxon>Pseudomonadati</taxon>
        <taxon>Bacteroidota</taxon>
        <taxon>Flavobacteriia</taxon>
        <taxon>Flavobacteriales</taxon>
        <taxon>Flavobacteriaceae</taxon>
        <taxon>Flavobacterium</taxon>
    </lineage>
</organism>
<reference evidence="7 8" key="1">
    <citation type="submission" date="2019-07" db="EMBL/GenBank/DDBJ databases">
        <title>Novel species of Flavobacterium.</title>
        <authorList>
            <person name="Liu Q."/>
            <person name="Xin Y.-H."/>
        </authorList>
    </citation>
    <scope>NUCLEOTIDE SEQUENCE [LARGE SCALE GENOMIC DNA]</scope>
    <source>
        <strain evidence="7 8">LB1R34</strain>
    </source>
</reference>
<dbReference type="OrthoDB" id="9803927at2"/>
<evidence type="ECO:0000259" key="6">
    <source>
        <dbReference type="PROSITE" id="PS51841"/>
    </source>
</evidence>
<dbReference type="InterPro" id="IPR045829">
    <property type="entry name" value="PKD_6"/>
</dbReference>
<dbReference type="RefSeq" id="WP_144256216.1">
    <property type="nucleotide sequence ID" value="NZ_VJZT01000006.1"/>
</dbReference>
<proteinExistence type="predicted"/>
<dbReference type="GO" id="GO:0007156">
    <property type="term" value="P:homophilic cell adhesion via plasma membrane adhesion molecules"/>
    <property type="evidence" value="ECO:0007669"/>
    <property type="project" value="InterPro"/>
</dbReference>
<dbReference type="InterPro" id="IPR009722">
    <property type="entry name" value="YjiK/CarP"/>
</dbReference>
<name>A0A553E561_9FLAO</name>
<evidence type="ECO:0000256" key="2">
    <source>
        <dbReference type="ARBA" id="ARBA00022475"/>
    </source>
</evidence>
<dbReference type="Proteomes" id="UP000316371">
    <property type="component" value="Unassembled WGS sequence"/>
</dbReference>
<dbReference type="Pfam" id="PF13205">
    <property type="entry name" value="Big_5"/>
    <property type="match status" value="1"/>
</dbReference>
<dbReference type="Gene3D" id="2.60.40.2030">
    <property type="match status" value="1"/>
</dbReference>
<dbReference type="Gene3D" id="2.60.40.60">
    <property type="entry name" value="Cadherins"/>
    <property type="match status" value="1"/>
</dbReference>
<keyword evidence="4" id="KW-0472">Membrane</keyword>
<dbReference type="InterPro" id="IPR038081">
    <property type="entry name" value="CalX-like_sf"/>
</dbReference>
<sequence>MRKKYIKQTLLLLLLLFYSFSEGQTLLHYWNFNSNASVSAITTPTQTNILGASLTANNSATSLIDFANGTAQNFDIQNLNTQNSDVSGTHLRFNNPIGGSLVFALPTTGYENIVVKFATRRSSTGAGNQLWSYSIDGTNYVSFATVVPNNGDPALATLDFSAITLAKNNPNFKLKVEFTQGTGGIAGNNRFDNFTAKGTLIVAADSTAPVATFFPTTATANVASTVNPTISFNENIRLLNNDVITNTNVDALVEVRLNNASGSVILFDATFTANKITIVPTVTLTSNQLYYVALLPNTIEDESNNALTTLQTTAFTTSKPTVSLSVSSNTGSETGTTAITITAISDNAVNGNQTVDLGITGTNITSGDYSVSNSVITILNGQTTGSVTFTVLDDVLVEGSEIATFAITNPSTGIAITTSNVQTVTIADNDTALNIDLSTYVRVGRYNLPEPTRTTAPANSLLAQEVSAVTYNWDTNTLFVVGDGSTSIVQVSKTGQLIDSMTLAQGSSPQGTEFYDTEGLTYIGNGQFVMTEERDRQVVKFTYVAGSTLTRSATQTVKLGTFVNNIGTEGLSYDPLTNGYVVLKEISPIGIFQTGIDFAAGTATNGSATTENSVNLFDPALLGVSDVADVFALSNIPSLNGQPLYNNLLVLSQENAKVVNSNRSGVVANSLTIVSDAGNPLDVASQQHEGLTMDRDGILYITSENGGGDIDHPQLWVYAPSTIPNQAPTVVALTNTTTSVLENSNTTAAVKVADIAVTDDGLGTNNITLSGADANFFQITGSSLYIKAGTVLDYETKTSYNVTVNVDDTTVGNTPDASVNFVLAVTDVAVETTAAVSVSISEVASWSSSNSLVAADWFEVTNTGTTTLDITGWKIDDNSNTFTAALALSGITSIAAGESVIFLETGATNSATIIANFKSAWFGTNVPSGLQVGYYTGSGAGLSSSGDAVNLYDASGVLKANVVFGVATTNKTFNNALGLTNSTITTLSQVGVNDAFAAVNDTNQIGSPGTVGKLFISEIAPWSSNSSPVGADWFEVTNTKAVAVDITGWKIDDNSQSPAAAVALNGITSINPGESVIFIETNDLAGKTTAFLNNWFGTNPSSGIRIGNYTGSGVGLSSSGDQVNLYNATSATPQASVLFGASPTTTFATFDNAAGLTTITTAITQASAIGTKGAFIAANSISEIGSPGSIVTAPCPTITVTVTPAALSVCAGATTTVTVIATGGTLPYTVSGSPFTVGGGTFNYTVTDAKGCTATKSVTIIENPITDSVTAITACDSYTWNGTTYTMSGTYTGTTANCVTEKLHLTITSSSINTSVITACDSYTWNGTTYTTSGMYTGTTTNCVTEKLNLTITSSSINTSVITACNSYTWNGTTYMTSGMYTGTTINCVTEKLNLTIIPATNAGTSGTLSVEIGKTPTDAQLFAALTGADSGGTWSHSGLVYTYTLSGISPCTVASSTVTVTNTIPTAWSLCYGAKVADAVGATTLKFYSAITGGSALALTTNLAAKTYYATQIVNGLESTPRVPVTITINSLPIAVATVTTSDSVLCKYIGTTNTITYTATLGASSYIWTVPTGVSIVSGQGTNTLVVDFHNATTLIGSIGVKAVNASGCTSASAKSIALSTRLPVAPSVVKLTYNGVAKVRVGNFIGDATKTLVLTATDISGTANHYTWDLPVGVAVVSGDKNYDNTIAINLGGVAAGNTDLVFKAYSIAGCGTSIARTLTVKRNLPSAPLALALTDDSISSVTKITNVSAYTGKLKTTPLTLTATPSTVSGYEPTSYKWIVPSSVTVVDAGAVFVSETSGFKTYTSTSKAIHINLTAIGTATSLLIQVYGVNGNGTSLLARNLTLTSSIPSRPGALTTLSGGLVTYNPTCTTLAVKVPNVLGVTYTWSVVGGALATIVTSNSDGNEVIINVSQLPSAPLSYFTINVKASNGTGSSSASAYTIRLGNPCGTVARQITEEKPVIALDEFTAIAYPNPFATVFTIEFTALATEQTAILVYDMAGRLVEQVQVATNTVVLGLNYPAGVYNVIVNQGGKTKTLRVIKK</sequence>
<evidence type="ECO:0000256" key="1">
    <source>
        <dbReference type="ARBA" id="ARBA00004236"/>
    </source>
</evidence>
<dbReference type="PROSITE" id="PS51841">
    <property type="entry name" value="LTD"/>
    <property type="match status" value="2"/>
</dbReference>
<dbReference type="Pfam" id="PF06977">
    <property type="entry name" value="SdiA-regulated"/>
    <property type="match status" value="1"/>
</dbReference>
<keyword evidence="3" id="KW-0732">Signal</keyword>
<comment type="subcellular location">
    <subcellularLocation>
        <location evidence="1">Cell membrane</location>
    </subcellularLocation>
</comment>
<dbReference type="InterPro" id="IPR001322">
    <property type="entry name" value="Lamin_tail_dom"/>
</dbReference>
<dbReference type="InterPro" id="IPR032812">
    <property type="entry name" value="SbsA_Ig"/>
</dbReference>
<evidence type="ECO:0000313" key="7">
    <source>
        <dbReference type="EMBL" id="TRX40149.1"/>
    </source>
</evidence>
<accession>A0A553E561</accession>